<dbReference type="EMBL" id="HACG01026564">
    <property type="protein sequence ID" value="CEK73429.1"/>
    <property type="molecule type" value="Transcribed_RNA"/>
</dbReference>
<organism evidence="1">
    <name type="scientific">Arion vulgaris</name>
    <dbReference type="NCBI Taxonomy" id="1028688"/>
    <lineage>
        <taxon>Eukaryota</taxon>
        <taxon>Metazoa</taxon>
        <taxon>Spiralia</taxon>
        <taxon>Lophotrochozoa</taxon>
        <taxon>Mollusca</taxon>
        <taxon>Gastropoda</taxon>
        <taxon>Heterobranchia</taxon>
        <taxon>Euthyneura</taxon>
        <taxon>Panpulmonata</taxon>
        <taxon>Eupulmonata</taxon>
        <taxon>Stylommatophora</taxon>
        <taxon>Helicina</taxon>
        <taxon>Arionoidea</taxon>
        <taxon>Arionidae</taxon>
        <taxon>Arion</taxon>
    </lineage>
</organism>
<protein>
    <submittedName>
        <fullName evidence="1">Uncharacterized protein</fullName>
    </submittedName>
</protein>
<evidence type="ECO:0000313" key="1">
    <source>
        <dbReference type="EMBL" id="CEK73429.1"/>
    </source>
</evidence>
<name>A0A0B6ZXV1_9EUPU</name>
<dbReference type="AlphaFoldDB" id="A0A0B6ZXV1"/>
<accession>A0A0B6ZXV1</accession>
<sequence>MKLVVVFGCHLLLAYLATVGSAGLLGIPNLKVLTSVKERPQLPGQMIEIPLPPFNKQISISTIIRNLFPRLLDLKRIVLQLLNRQQMKAIISA</sequence>
<reference evidence="1" key="1">
    <citation type="submission" date="2014-12" db="EMBL/GenBank/DDBJ databases">
        <title>Insight into the proteome of Arion vulgaris.</title>
        <authorList>
            <person name="Aradska J."/>
            <person name="Bulat T."/>
            <person name="Smidak R."/>
            <person name="Sarate P."/>
            <person name="Gangsoo J."/>
            <person name="Sialana F."/>
            <person name="Bilban M."/>
            <person name="Lubec G."/>
        </authorList>
    </citation>
    <scope>NUCLEOTIDE SEQUENCE</scope>
    <source>
        <tissue evidence="1">Skin</tissue>
    </source>
</reference>
<gene>
    <name evidence="1" type="primary">ORF86732</name>
</gene>
<proteinExistence type="predicted"/>